<evidence type="ECO:0000313" key="1">
    <source>
        <dbReference type="EMBL" id="KAJ6259989.1"/>
    </source>
</evidence>
<dbReference type="AlphaFoldDB" id="A0AAD6NIW8"/>
<proteinExistence type="predicted"/>
<keyword evidence="2" id="KW-1185">Reference proteome</keyword>
<gene>
    <name evidence="1" type="ORF">Dda_5633</name>
</gene>
<dbReference type="EMBL" id="JAQGDS010000006">
    <property type="protein sequence ID" value="KAJ6259989.1"/>
    <property type="molecule type" value="Genomic_DNA"/>
</dbReference>
<organism evidence="1 2">
    <name type="scientific">Drechslerella dactyloides</name>
    <name type="common">Nematode-trapping fungus</name>
    <name type="synonym">Arthrobotrys dactyloides</name>
    <dbReference type="NCBI Taxonomy" id="74499"/>
    <lineage>
        <taxon>Eukaryota</taxon>
        <taxon>Fungi</taxon>
        <taxon>Dikarya</taxon>
        <taxon>Ascomycota</taxon>
        <taxon>Pezizomycotina</taxon>
        <taxon>Orbiliomycetes</taxon>
        <taxon>Orbiliales</taxon>
        <taxon>Orbiliaceae</taxon>
        <taxon>Drechslerella</taxon>
    </lineage>
</organism>
<name>A0AAD6NIW8_DREDA</name>
<accession>A0AAD6NIW8</accession>
<sequence>MEFSRPEFLEKFGICRPQGVYFHDIMMPSHWSQQTTPYAKNSIERPLFLANSRRERSIIPSDDIFENVLSNLIKLERLERSCQGRILDWKSAWLVY</sequence>
<dbReference type="Proteomes" id="UP001221413">
    <property type="component" value="Unassembled WGS sequence"/>
</dbReference>
<comment type="caution">
    <text evidence="1">The sequence shown here is derived from an EMBL/GenBank/DDBJ whole genome shotgun (WGS) entry which is preliminary data.</text>
</comment>
<protein>
    <submittedName>
        <fullName evidence="1">Uncharacterized protein</fullName>
    </submittedName>
</protein>
<reference evidence="1" key="1">
    <citation type="submission" date="2023-01" db="EMBL/GenBank/DDBJ databases">
        <title>The chitinases involved in constricting ring structure development in the nematode-trapping fungus Drechslerella dactyloides.</title>
        <authorList>
            <person name="Wang R."/>
            <person name="Zhang L."/>
            <person name="Tang P."/>
            <person name="Li S."/>
            <person name="Liang L."/>
        </authorList>
    </citation>
    <scope>NUCLEOTIDE SEQUENCE</scope>
    <source>
        <strain evidence="1">YMF1.00031</strain>
    </source>
</reference>
<evidence type="ECO:0000313" key="2">
    <source>
        <dbReference type="Proteomes" id="UP001221413"/>
    </source>
</evidence>